<name>A0ACB9R1I4_9MYRT</name>
<evidence type="ECO:0000313" key="1">
    <source>
        <dbReference type="EMBL" id="KAI4372744.1"/>
    </source>
</evidence>
<organism evidence="1 2">
    <name type="scientific">Melastoma candidum</name>
    <dbReference type="NCBI Taxonomy" id="119954"/>
    <lineage>
        <taxon>Eukaryota</taxon>
        <taxon>Viridiplantae</taxon>
        <taxon>Streptophyta</taxon>
        <taxon>Embryophyta</taxon>
        <taxon>Tracheophyta</taxon>
        <taxon>Spermatophyta</taxon>
        <taxon>Magnoliopsida</taxon>
        <taxon>eudicotyledons</taxon>
        <taxon>Gunneridae</taxon>
        <taxon>Pentapetalae</taxon>
        <taxon>rosids</taxon>
        <taxon>malvids</taxon>
        <taxon>Myrtales</taxon>
        <taxon>Melastomataceae</taxon>
        <taxon>Melastomatoideae</taxon>
        <taxon>Melastomateae</taxon>
        <taxon>Melastoma</taxon>
    </lineage>
</organism>
<protein>
    <submittedName>
        <fullName evidence="1">Uncharacterized protein</fullName>
    </submittedName>
</protein>
<dbReference type="Proteomes" id="UP001057402">
    <property type="component" value="Chromosome 4"/>
</dbReference>
<evidence type="ECO:0000313" key="2">
    <source>
        <dbReference type="Proteomes" id="UP001057402"/>
    </source>
</evidence>
<accession>A0ACB9R1I4</accession>
<keyword evidence="2" id="KW-1185">Reference proteome</keyword>
<proteinExistence type="predicted"/>
<sequence length="108" mass="12199">MFTGLEILAFPCNQFRGQEPGSNEEIQETVCTSKQNSPSSIRWGERLGGKKHDPLYKFLKAEKGGLFIDSIKWNFTKFLVNMDGKVVECYGPMTVPLKIENDEPLVLS</sequence>
<gene>
    <name evidence="1" type="ORF">MLD38_010941</name>
</gene>
<dbReference type="EMBL" id="CM042883">
    <property type="protein sequence ID" value="KAI4372744.1"/>
    <property type="molecule type" value="Genomic_DNA"/>
</dbReference>
<reference evidence="2" key="1">
    <citation type="journal article" date="2023" name="Front. Plant Sci.">
        <title>Chromosomal-level genome assembly of Melastoma candidum provides insights into trichome evolution.</title>
        <authorList>
            <person name="Zhong Y."/>
            <person name="Wu W."/>
            <person name="Sun C."/>
            <person name="Zou P."/>
            <person name="Liu Y."/>
            <person name="Dai S."/>
            <person name="Zhou R."/>
        </authorList>
    </citation>
    <scope>NUCLEOTIDE SEQUENCE [LARGE SCALE GENOMIC DNA]</scope>
</reference>
<comment type="caution">
    <text evidence="1">The sequence shown here is derived from an EMBL/GenBank/DDBJ whole genome shotgun (WGS) entry which is preliminary data.</text>
</comment>